<dbReference type="Proteomes" id="UP000694923">
    <property type="component" value="Unplaced"/>
</dbReference>
<dbReference type="Pfam" id="PF15049">
    <property type="entry name" value="DUF4534"/>
    <property type="match status" value="1"/>
</dbReference>
<feature type="transmembrane region" description="Helical" evidence="1">
    <location>
        <begin position="12"/>
        <end position="32"/>
    </location>
</feature>
<keyword evidence="2" id="KW-1185">Reference proteome</keyword>
<evidence type="ECO:0000256" key="1">
    <source>
        <dbReference type="SAM" id="Phobius"/>
    </source>
</evidence>
<feature type="transmembrane region" description="Helical" evidence="1">
    <location>
        <begin position="94"/>
        <end position="115"/>
    </location>
</feature>
<name>A0ABM0QE58_GALVR</name>
<proteinExistence type="predicted"/>
<dbReference type="RefSeq" id="XP_008566649.1">
    <property type="nucleotide sequence ID" value="XM_008568427.1"/>
</dbReference>
<feature type="transmembrane region" description="Helical" evidence="1">
    <location>
        <begin position="63"/>
        <end position="87"/>
    </location>
</feature>
<keyword evidence="1" id="KW-0472">Membrane</keyword>
<dbReference type="InterPro" id="IPR027862">
    <property type="entry name" value="DUF4534"/>
</dbReference>
<keyword evidence="1" id="KW-1133">Transmembrane helix</keyword>
<dbReference type="GeneID" id="103587034"/>
<gene>
    <name evidence="3" type="primary">LOC103587034</name>
</gene>
<reference evidence="3" key="1">
    <citation type="submission" date="2025-08" db="UniProtKB">
        <authorList>
            <consortium name="RefSeq"/>
        </authorList>
    </citation>
    <scope>IDENTIFICATION</scope>
</reference>
<organism evidence="2 3">
    <name type="scientific">Galeopterus variegatus</name>
    <name type="common">Malayan flying lemur</name>
    <name type="synonym">Cynocephalus variegatus</name>
    <dbReference type="NCBI Taxonomy" id="482537"/>
    <lineage>
        <taxon>Eukaryota</taxon>
        <taxon>Metazoa</taxon>
        <taxon>Chordata</taxon>
        <taxon>Craniata</taxon>
        <taxon>Vertebrata</taxon>
        <taxon>Euteleostomi</taxon>
        <taxon>Mammalia</taxon>
        <taxon>Eutheria</taxon>
        <taxon>Euarchontoglires</taxon>
        <taxon>Dermoptera</taxon>
        <taxon>Cynocephalidae</taxon>
        <taxon>Galeopterus</taxon>
    </lineage>
</organism>
<protein>
    <submittedName>
        <fullName evidence="3">Transmembrane protein 217-like</fullName>
    </submittedName>
</protein>
<dbReference type="PANTHER" id="PTHR34928">
    <property type="entry name" value="TRANSMEMBRANE PROTEIN 217"/>
    <property type="match status" value="1"/>
</dbReference>
<accession>A0ABM0QE58</accession>
<dbReference type="PANTHER" id="PTHR34928:SF2">
    <property type="entry name" value="TRANSMEMBRANE PROTEIN 217"/>
    <property type="match status" value="1"/>
</dbReference>
<feature type="transmembrane region" description="Helical" evidence="1">
    <location>
        <begin position="135"/>
        <end position="154"/>
    </location>
</feature>
<sequence length="192" mass="22536">MKPQHWCGMTAKMGTMLSGVFTILATIMYLIFEQKYLRNSNCTNTIIHSWGTNGMMDQDGPCWILNVIIFQSFITITISSFLLYSAYAQIYRGLVAYTIWIFFYETINIIIQIMTNDKVKIVEVRVMRWFGLVSRVLMHCFWMFFVITYACIIYKNKIQGNIISYNRCVSMGSGDSPWRRSKITSFVHHYKE</sequence>
<keyword evidence="1" id="KW-0812">Transmembrane</keyword>
<evidence type="ECO:0000313" key="3">
    <source>
        <dbReference type="RefSeq" id="XP_008566649.1"/>
    </source>
</evidence>
<evidence type="ECO:0000313" key="2">
    <source>
        <dbReference type="Proteomes" id="UP000694923"/>
    </source>
</evidence>